<accession>A0ABR4NHP0</accession>
<feature type="region of interest" description="Disordered" evidence="1">
    <location>
        <begin position="48"/>
        <end position="69"/>
    </location>
</feature>
<protein>
    <submittedName>
        <fullName evidence="2">Uncharacterized protein</fullName>
    </submittedName>
</protein>
<feature type="compositionally biased region" description="Basic and acidic residues" evidence="1">
    <location>
        <begin position="382"/>
        <end position="396"/>
    </location>
</feature>
<evidence type="ECO:0000313" key="2">
    <source>
        <dbReference type="EMBL" id="KAL2919045.1"/>
    </source>
</evidence>
<feature type="region of interest" description="Disordered" evidence="1">
    <location>
        <begin position="214"/>
        <end position="235"/>
    </location>
</feature>
<evidence type="ECO:0000256" key="1">
    <source>
        <dbReference type="SAM" id="MobiDB-lite"/>
    </source>
</evidence>
<comment type="caution">
    <text evidence="2">The sequence shown here is derived from an EMBL/GenBank/DDBJ whole genome shotgun (WGS) entry which is preliminary data.</text>
</comment>
<keyword evidence="3" id="KW-1185">Reference proteome</keyword>
<name>A0ABR4NHP0_9FUNG</name>
<evidence type="ECO:0000313" key="3">
    <source>
        <dbReference type="Proteomes" id="UP001527925"/>
    </source>
</evidence>
<dbReference type="Proteomes" id="UP001527925">
    <property type="component" value="Unassembled WGS sequence"/>
</dbReference>
<feature type="region of interest" description="Disordered" evidence="1">
    <location>
        <begin position="370"/>
        <end position="399"/>
    </location>
</feature>
<proteinExistence type="predicted"/>
<dbReference type="EMBL" id="JADGIZ020000004">
    <property type="protein sequence ID" value="KAL2919045.1"/>
    <property type="molecule type" value="Genomic_DNA"/>
</dbReference>
<gene>
    <name evidence="2" type="ORF">HK105_201315</name>
</gene>
<sequence length="623" mass="69926">MRSHVSAQLLPHPFEVRRHDMDPCVMDTTPEHRARMRKILYGERQKPVAGTGRESGNFHANYGDEVPPKWRSTTDAEYDRKVSHQILDNNNQNKESSKYMRESHFSLEAHEEPGAPMSLTKKDYCGKDPKAAQRANYRAVSEGHSTYPPIFRDENELVMHRGKEMPHTRQRPAPVGRFERKPMIDSSAASKSTTHFSLGDDITVWESVTSAAMKRHSLTSKPPPSEYESLEKSKSTVLDNPDLVLEPMQSVQRRDFSLSDSLDRSTLKVDNTLSIRDLKSTHFTTSQYQATFGASAAESAELARNHKRLAQSQPASKLCIIAEDFEDRRMGTSSQREDFRDPKLRASAGHSRRKIEEIKKINSQSSITLGLDSAGLSNDSRSVTRSDFNRPAEKPDGGLALEAYKRHGRPLRPEMRSYNPLSVEDIPMDKMSATHSQFRPPPSNPLSDPLMSAPAAGAIARDAEDHRIYLKASHFEIGTDEDAAVAEGRRQSTTMRHFVNPQSLAHTVRREGAGASGLNGSHTISRRNERFEETLDNTITRYPGSNERLTMTSNSRYGQFAQPKRTVPHRPPAQDTMSAYLHPAVVPSVEQQDGSVRFEPIRDFSTVSRRTFVAPEVVIAQAS</sequence>
<reference evidence="2 3" key="1">
    <citation type="submission" date="2023-09" db="EMBL/GenBank/DDBJ databases">
        <title>Pangenome analysis of Batrachochytrium dendrobatidis and related Chytrids.</title>
        <authorList>
            <person name="Yacoub M.N."/>
            <person name="Stajich J.E."/>
            <person name="James T.Y."/>
        </authorList>
    </citation>
    <scope>NUCLEOTIDE SEQUENCE [LARGE SCALE GENOMIC DNA]</scope>
    <source>
        <strain evidence="2 3">JEL0888</strain>
    </source>
</reference>
<organism evidence="2 3">
    <name type="scientific">Polyrhizophydium stewartii</name>
    <dbReference type="NCBI Taxonomy" id="2732419"/>
    <lineage>
        <taxon>Eukaryota</taxon>
        <taxon>Fungi</taxon>
        <taxon>Fungi incertae sedis</taxon>
        <taxon>Chytridiomycota</taxon>
        <taxon>Chytridiomycota incertae sedis</taxon>
        <taxon>Chytridiomycetes</taxon>
        <taxon>Rhizophydiales</taxon>
        <taxon>Rhizophydiales incertae sedis</taxon>
        <taxon>Polyrhizophydium</taxon>
    </lineage>
</organism>